<feature type="domain" description="PiggyBac transposable element-derived protein" evidence="1">
    <location>
        <begin position="2"/>
        <end position="133"/>
    </location>
</feature>
<evidence type="ECO:0000259" key="1">
    <source>
        <dbReference type="Pfam" id="PF13843"/>
    </source>
</evidence>
<sequence length="193" mass="22238">MIACQTNIYAKQFINSNPNLKPQSRACHLVETNSNEFRTPLSFFILQGIVLKPDYAMYFSKRESIATPFFAKVFPEKRFYLLLKFLHFADNSTYSVESPGKKILKIFPLLKYLGDRFSAVCIPNQAIVVDDPSLVDKLNVRQTDVVGTVHSNRKEFPVIVKPARLKKGQLSEIKQMVMKWKNKRDFIMVSSCH</sequence>
<evidence type="ECO:0000313" key="3">
    <source>
        <dbReference type="Proteomes" id="UP000792457"/>
    </source>
</evidence>
<dbReference type="Pfam" id="PF13843">
    <property type="entry name" value="DDE_Tnp_1_7"/>
    <property type="match status" value="1"/>
</dbReference>
<proteinExistence type="predicted"/>
<reference evidence="2" key="1">
    <citation type="submission" date="2013-04" db="EMBL/GenBank/DDBJ databases">
        <authorList>
            <person name="Qu J."/>
            <person name="Murali S.C."/>
            <person name="Bandaranaike D."/>
            <person name="Bellair M."/>
            <person name="Blankenburg K."/>
            <person name="Chao H."/>
            <person name="Dinh H."/>
            <person name="Doddapaneni H."/>
            <person name="Downs B."/>
            <person name="Dugan-Rocha S."/>
            <person name="Elkadiri S."/>
            <person name="Gnanaolivu R.D."/>
            <person name="Hernandez B."/>
            <person name="Javaid M."/>
            <person name="Jayaseelan J.C."/>
            <person name="Lee S."/>
            <person name="Li M."/>
            <person name="Ming W."/>
            <person name="Munidasa M."/>
            <person name="Muniz J."/>
            <person name="Nguyen L."/>
            <person name="Ongeri F."/>
            <person name="Osuji N."/>
            <person name="Pu L.-L."/>
            <person name="Puazo M."/>
            <person name="Qu C."/>
            <person name="Quiroz J."/>
            <person name="Raj R."/>
            <person name="Weissenberger G."/>
            <person name="Xin Y."/>
            <person name="Zou X."/>
            <person name="Han Y."/>
            <person name="Richards S."/>
            <person name="Worley K."/>
            <person name="Muzny D."/>
            <person name="Gibbs R."/>
        </authorList>
    </citation>
    <scope>NUCLEOTIDE SEQUENCE</scope>
    <source>
        <strain evidence="2">Sampled in the wild</strain>
    </source>
</reference>
<protein>
    <recommendedName>
        <fullName evidence="1">PiggyBac transposable element-derived protein domain-containing protein</fullName>
    </recommendedName>
</protein>
<reference evidence="2" key="2">
    <citation type="submission" date="2017-10" db="EMBL/GenBank/DDBJ databases">
        <title>Ladona fulva Genome sequencing and assembly.</title>
        <authorList>
            <person name="Murali S."/>
            <person name="Richards S."/>
            <person name="Bandaranaike D."/>
            <person name="Bellair M."/>
            <person name="Blankenburg K."/>
            <person name="Chao H."/>
            <person name="Dinh H."/>
            <person name="Doddapaneni H."/>
            <person name="Dugan-Rocha S."/>
            <person name="Elkadiri S."/>
            <person name="Gnanaolivu R."/>
            <person name="Hernandez B."/>
            <person name="Skinner E."/>
            <person name="Javaid M."/>
            <person name="Lee S."/>
            <person name="Li M."/>
            <person name="Ming W."/>
            <person name="Munidasa M."/>
            <person name="Muniz J."/>
            <person name="Nguyen L."/>
            <person name="Hughes D."/>
            <person name="Osuji N."/>
            <person name="Pu L.-L."/>
            <person name="Puazo M."/>
            <person name="Qu C."/>
            <person name="Quiroz J."/>
            <person name="Raj R."/>
            <person name="Weissenberger G."/>
            <person name="Xin Y."/>
            <person name="Zou X."/>
            <person name="Han Y."/>
            <person name="Worley K."/>
            <person name="Muzny D."/>
            <person name="Gibbs R."/>
        </authorList>
    </citation>
    <scope>NUCLEOTIDE SEQUENCE</scope>
    <source>
        <strain evidence="2">Sampled in the wild</strain>
    </source>
</reference>
<organism evidence="2 3">
    <name type="scientific">Ladona fulva</name>
    <name type="common">Scarce chaser dragonfly</name>
    <name type="synonym">Libellula fulva</name>
    <dbReference type="NCBI Taxonomy" id="123851"/>
    <lineage>
        <taxon>Eukaryota</taxon>
        <taxon>Metazoa</taxon>
        <taxon>Ecdysozoa</taxon>
        <taxon>Arthropoda</taxon>
        <taxon>Hexapoda</taxon>
        <taxon>Insecta</taxon>
        <taxon>Pterygota</taxon>
        <taxon>Palaeoptera</taxon>
        <taxon>Odonata</taxon>
        <taxon>Epiprocta</taxon>
        <taxon>Anisoptera</taxon>
        <taxon>Libelluloidea</taxon>
        <taxon>Libellulidae</taxon>
        <taxon>Ladona</taxon>
    </lineage>
</organism>
<dbReference type="AlphaFoldDB" id="A0A8K0P4X4"/>
<gene>
    <name evidence="2" type="ORF">J437_LFUL009965</name>
</gene>
<dbReference type="EMBL" id="KZ308700">
    <property type="protein sequence ID" value="KAG8233257.1"/>
    <property type="molecule type" value="Genomic_DNA"/>
</dbReference>
<evidence type="ECO:0000313" key="2">
    <source>
        <dbReference type="EMBL" id="KAG8233257.1"/>
    </source>
</evidence>
<dbReference type="InterPro" id="IPR029526">
    <property type="entry name" value="PGBD"/>
</dbReference>
<dbReference type="PANTHER" id="PTHR46599">
    <property type="entry name" value="PIGGYBAC TRANSPOSABLE ELEMENT-DERIVED PROTEIN 4"/>
    <property type="match status" value="1"/>
</dbReference>
<comment type="caution">
    <text evidence="2">The sequence shown here is derived from an EMBL/GenBank/DDBJ whole genome shotgun (WGS) entry which is preliminary data.</text>
</comment>
<dbReference type="PANTHER" id="PTHR46599:SF3">
    <property type="entry name" value="PIGGYBAC TRANSPOSABLE ELEMENT-DERIVED PROTEIN 4"/>
    <property type="match status" value="1"/>
</dbReference>
<dbReference type="Proteomes" id="UP000792457">
    <property type="component" value="Unassembled WGS sequence"/>
</dbReference>
<keyword evidence="3" id="KW-1185">Reference proteome</keyword>
<dbReference type="OrthoDB" id="123207at2759"/>
<name>A0A8K0P4X4_LADFU</name>
<accession>A0A8K0P4X4</accession>